<dbReference type="RefSeq" id="WP_191896407.1">
    <property type="nucleotide sequence ID" value="NZ_BMQD01000014.1"/>
</dbReference>
<dbReference type="InterPro" id="IPR015500">
    <property type="entry name" value="Peptidase_S8_subtilisin-rel"/>
</dbReference>
<reference evidence="10" key="2">
    <citation type="submission" date="2022-09" db="EMBL/GenBank/DDBJ databases">
        <authorList>
            <person name="Sun Q."/>
            <person name="Ohkuma M."/>
        </authorList>
    </citation>
    <scope>NUCLEOTIDE SEQUENCE</scope>
    <source>
        <strain evidence="10">JCM 3093</strain>
    </source>
</reference>
<feature type="active site" description="Charge relay system" evidence="5">
    <location>
        <position position="231"/>
    </location>
</feature>
<dbReference type="PROSITE" id="PS00137">
    <property type="entry name" value="SUBTILASE_HIS"/>
    <property type="match status" value="1"/>
</dbReference>
<dbReference type="InterPro" id="IPR036852">
    <property type="entry name" value="Peptidase_S8/S53_dom_sf"/>
</dbReference>
<keyword evidence="4 5" id="KW-0720">Serine protease</keyword>
<evidence type="ECO:0000256" key="7">
    <source>
        <dbReference type="SAM" id="MobiDB-lite"/>
    </source>
</evidence>
<dbReference type="PANTHER" id="PTHR43806:SF11">
    <property type="entry name" value="CEREVISIN-RELATED"/>
    <property type="match status" value="1"/>
</dbReference>
<dbReference type="Pfam" id="PF00082">
    <property type="entry name" value="Peptidase_S8"/>
    <property type="match status" value="1"/>
</dbReference>
<feature type="compositionally biased region" description="Low complexity" evidence="7">
    <location>
        <begin position="36"/>
        <end position="52"/>
    </location>
</feature>
<evidence type="ECO:0000256" key="2">
    <source>
        <dbReference type="ARBA" id="ARBA00022670"/>
    </source>
</evidence>
<sequence length="640" mass="64286">MPVTTQALGTITVLALAVGLTTSPVAADARPAAVPAPAASAVPVDAAPAESPVPDPEDWKPSEPVGLTGPVSEVLDDAPERGPVRVVTLTADSTGRPEISVTVAEDRGEAADAVEDARAVPDTLAVVVDAKVSLSDTPRPVTAGDPAAAASDAGPVSGTAALSNDAYRRLQWPLNRLYGESVWASGTGTGQVVAVVDSGVDGSHPDLAGAVLPGTDLVVGTGDGRSDPEGHGTHVAGVIAAQAGDGLGIAGLAHGAKILPVRVLDANGEGWDSDIAAGIVYAADHGATVINLSLGGPEHSPVLQSAVDYALAKDVVVVAAAGNAGQSCAKMRYPKPDVNCGNPASYPAALPGVIGVAATDSTDVRAAFSQYGSYVDVAAPGVSVYSTYPSGRYVYMDGTSMASPYAAAAVALIRAKFPAMSGPEATARLTGTAYDLGAAGRDSLYGAGLVQPLAAVSGSAPPPAASTVTGLGVSFTAVTAGQSVLATTTVRTSYGTKVTGTARLCSRRITVRAYTCANVAVRDGVAAKALRVDAGTYVYAQFTGTAAAKAGTSRTVRIYARPRVTVAGGSGKLTFRVYQPRGQRVSVQRYHRGAWRTVKTSAASSTASRTVSGLSRGTYRVVVAASADLLTVTSGKTAVR</sequence>
<dbReference type="EMBL" id="BMQD01000014">
    <property type="protein sequence ID" value="GGK79775.1"/>
    <property type="molecule type" value="Genomic_DNA"/>
</dbReference>
<dbReference type="SUPFAM" id="SSF52743">
    <property type="entry name" value="Subtilisin-like"/>
    <property type="match status" value="1"/>
</dbReference>
<comment type="similarity">
    <text evidence="1 5 6">Belongs to the peptidase S8 family.</text>
</comment>
<evidence type="ECO:0000256" key="3">
    <source>
        <dbReference type="ARBA" id="ARBA00022801"/>
    </source>
</evidence>
<comment type="caution">
    <text evidence="10">The sequence shown here is derived from an EMBL/GenBank/DDBJ whole genome shotgun (WGS) entry which is preliminary data.</text>
</comment>
<evidence type="ECO:0000259" key="9">
    <source>
        <dbReference type="Pfam" id="PF00082"/>
    </source>
</evidence>
<feature type="domain" description="Peptidase S8/S53" evidence="9">
    <location>
        <begin position="188"/>
        <end position="448"/>
    </location>
</feature>
<dbReference type="InterPro" id="IPR023827">
    <property type="entry name" value="Peptidase_S8_Asp-AS"/>
</dbReference>
<keyword evidence="8" id="KW-0732">Signal</keyword>
<keyword evidence="3 5" id="KW-0378">Hydrolase</keyword>
<evidence type="ECO:0000256" key="8">
    <source>
        <dbReference type="SAM" id="SignalP"/>
    </source>
</evidence>
<protein>
    <recommendedName>
        <fullName evidence="9">Peptidase S8/S53 domain-containing protein</fullName>
    </recommendedName>
</protein>
<feature type="active site" description="Charge relay system" evidence="5">
    <location>
        <position position="197"/>
    </location>
</feature>
<evidence type="ECO:0000313" key="10">
    <source>
        <dbReference type="EMBL" id="GGK79775.1"/>
    </source>
</evidence>
<dbReference type="PRINTS" id="PR00723">
    <property type="entry name" value="SUBTILISIN"/>
</dbReference>
<feature type="signal peptide" evidence="8">
    <location>
        <begin position="1"/>
        <end position="27"/>
    </location>
</feature>
<proteinExistence type="inferred from homology"/>
<evidence type="ECO:0000313" key="11">
    <source>
        <dbReference type="Proteomes" id="UP000627984"/>
    </source>
</evidence>
<evidence type="ECO:0000256" key="4">
    <source>
        <dbReference type="ARBA" id="ARBA00022825"/>
    </source>
</evidence>
<accession>A0AA37BJ80</accession>
<dbReference type="Proteomes" id="UP000627984">
    <property type="component" value="Unassembled WGS sequence"/>
</dbReference>
<dbReference type="InterPro" id="IPR050131">
    <property type="entry name" value="Peptidase_S8_subtilisin-like"/>
</dbReference>
<dbReference type="Gene3D" id="3.40.50.200">
    <property type="entry name" value="Peptidase S8/S53 domain"/>
    <property type="match status" value="1"/>
</dbReference>
<dbReference type="PROSITE" id="PS00136">
    <property type="entry name" value="SUBTILASE_ASP"/>
    <property type="match status" value="1"/>
</dbReference>
<name>A0AA37BJ80_9ACTN</name>
<dbReference type="AlphaFoldDB" id="A0AA37BJ80"/>
<dbReference type="GO" id="GO:0006508">
    <property type="term" value="P:proteolysis"/>
    <property type="evidence" value="ECO:0007669"/>
    <property type="project" value="UniProtKB-KW"/>
</dbReference>
<gene>
    <name evidence="10" type="ORF">GCM10010126_43890</name>
</gene>
<dbReference type="PROSITE" id="PS00138">
    <property type="entry name" value="SUBTILASE_SER"/>
    <property type="match status" value="1"/>
</dbReference>
<evidence type="ECO:0000256" key="1">
    <source>
        <dbReference type="ARBA" id="ARBA00011073"/>
    </source>
</evidence>
<dbReference type="PANTHER" id="PTHR43806">
    <property type="entry name" value="PEPTIDASE S8"/>
    <property type="match status" value="1"/>
</dbReference>
<dbReference type="GO" id="GO:0004252">
    <property type="term" value="F:serine-type endopeptidase activity"/>
    <property type="evidence" value="ECO:0007669"/>
    <property type="project" value="UniProtKB-UniRule"/>
</dbReference>
<dbReference type="InterPro" id="IPR022398">
    <property type="entry name" value="Peptidase_S8_His-AS"/>
</dbReference>
<feature type="chain" id="PRO_5041347173" description="Peptidase S8/S53 domain-containing protein" evidence="8">
    <location>
        <begin position="28"/>
        <end position="640"/>
    </location>
</feature>
<feature type="region of interest" description="Disordered" evidence="7">
    <location>
        <begin position="36"/>
        <end position="77"/>
    </location>
</feature>
<evidence type="ECO:0000256" key="5">
    <source>
        <dbReference type="PROSITE-ProRule" id="PRU01240"/>
    </source>
</evidence>
<evidence type="ECO:0000256" key="6">
    <source>
        <dbReference type="RuleBase" id="RU003355"/>
    </source>
</evidence>
<organism evidence="10 11">
    <name type="scientific">Planomonospora parontospora</name>
    <dbReference type="NCBI Taxonomy" id="58119"/>
    <lineage>
        <taxon>Bacteria</taxon>
        <taxon>Bacillati</taxon>
        <taxon>Actinomycetota</taxon>
        <taxon>Actinomycetes</taxon>
        <taxon>Streptosporangiales</taxon>
        <taxon>Streptosporangiaceae</taxon>
        <taxon>Planomonospora</taxon>
    </lineage>
</organism>
<dbReference type="InterPro" id="IPR023828">
    <property type="entry name" value="Peptidase_S8_Ser-AS"/>
</dbReference>
<reference evidence="10" key="1">
    <citation type="journal article" date="2014" name="Int. J. Syst. Evol. Microbiol.">
        <title>Complete genome sequence of Corynebacterium casei LMG S-19264T (=DSM 44701T), isolated from a smear-ripened cheese.</title>
        <authorList>
            <consortium name="US DOE Joint Genome Institute (JGI-PGF)"/>
            <person name="Walter F."/>
            <person name="Albersmeier A."/>
            <person name="Kalinowski J."/>
            <person name="Ruckert C."/>
        </authorList>
    </citation>
    <scope>NUCLEOTIDE SEQUENCE</scope>
    <source>
        <strain evidence="10">JCM 3093</strain>
    </source>
</reference>
<feature type="active site" description="Charge relay system" evidence="5">
    <location>
        <position position="400"/>
    </location>
</feature>
<dbReference type="InterPro" id="IPR000209">
    <property type="entry name" value="Peptidase_S8/S53_dom"/>
</dbReference>
<dbReference type="PROSITE" id="PS51892">
    <property type="entry name" value="SUBTILASE"/>
    <property type="match status" value="1"/>
</dbReference>
<keyword evidence="2 5" id="KW-0645">Protease</keyword>
<feature type="region of interest" description="Disordered" evidence="7">
    <location>
        <begin position="136"/>
        <end position="157"/>
    </location>
</feature>
<feature type="compositionally biased region" description="Low complexity" evidence="7">
    <location>
        <begin position="140"/>
        <end position="157"/>
    </location>
</feature>